<feature type="region of interest" description="Disordered" evidence="1">
    <location>
        <begin position="163"/>
        <end position="190"/>
    </location>
</feature>
<dbReference type="HOGENOM" id="CLU_075092_0_0_1"/>
<feature type="compositionally biased region" description="Basic and acidic residues" evidence="1">
    <location>
        <begin position="163"/>
        <end position="172"/>
    </location>
</feature>
<evidence type="ECO:0000313" key="3">
    <source>
        <dbReference type="Proteomes" id="UP000054549"/>
    </source>
</evidence>
<name>A0A0C2SCE8_AMAMK</name>
<dbReference type="EMBL" id="KN818296">
    <property type="protein sequence ID" value="KIL60595.1"/>
    <property type="molecule type" value="Genomic_DNA"/>
</dbReference>
<evidence type="ECO:0000256" key="1">
    <source>
        <dbReference type="SAM" id="MobiDB-lite"/>
    </source>
</evidence>
<dbReference type="AlphaFoldDB" id="A0A0C2SCE8"/>
<dbReference type="Proteomes" id="UP000054549">
    <property type="component" value="Unassembled WGS sequence"/>
</dbReference>
<organism evidence="2 3">
    <name type="scientific">Amanita muscaria (strain Koide BX008)</name>
    <dbReference type="NCBI Taxonomy" id="946122"/>
    <lineage>
        <taxon>Eukaryota</taxon>
        <taxon>Fungi</taxon>
        <taxon>Dikarya</taxon>
        <taxon>Basidiomycota</taxon>
        <taxon>Agaricomycotina</taxon>
        <taxon>Agaricomycetes</taxon>
        <taxon>Agaricomycetidae</taxon>
        <taxon>Agaricales</taxon>
        <taxon>Pluteineae</taxon>
        <taxon>Amanitaceae</taxon>
        <taxon>Amanita</taxon>
    </lineage>
</organism>
<sequence>MASFSVPSSDEIRALCPGFYLGSDSVPDNFKFVNSRDYKASVLVSTKAVDEPIEFWGVFKISKDGFTFTPTAGYDMSNKPAYDNHKDDAQCWLNIRPAVNLLAHTHETVLDGTLQDWKKYVSTVRTLESQFKDTRKATSSGIEHQSILIEDWGIKISHKFLTEKPESAKRDSSDEDSETETGGLPCDIQPNRRQDLTSFTEFTLEKWPVPDSWSDARETLLERNYAIRPLQAYLHGKTELIRPSRYERKLKGAIAHVSFILLAYNFEKDKRVRFSAVARRITVLVPPKTVKIGNSPQKRKESDTTEEPVPKKVKTTPAEEKEETTDK</sequence>
<gene>
    <name evidence="2" type="ORF">M378DRAFT_180395</name>
</gene>
<keyword evidence="3" id="KW-1185">Reference proteome</keyword>
<protein>
    <submittedName>
        <fullName evidence="2">Uncharacterized protein</fullName>
    </submittedName>
</protein>
<feature type="region of interest" description="Disordered" evidence="1">
    <location>
        <begin position="288"/>
        <end position="327"/>
    </location>
</feature>
<dbReference type="OrthoDB" id="2804425at2759"/>
<reference evidence="2 3" key="1">
    <citation type="submission" date="2014-04" db="EMBL/GenBank/DDBJ databases">
        <title>Evolutionary Origins and Diversification of the Mycorrhizal Mutualists.</title>
        <authorList>
            <consortium name="DOE Joint Genome Institute"/>
            <consortium name="Mycorrhizal Genomics Consortium"/>
            <person name="Kohler A."/>
            <person name="Kuo A."/>
            <person name="Nagy L.G."/>
            <person name="Floudas D."/>
            <person name="Copeland A."/>
            <person name="Barry K.W."/>
            <person name="Cichocki N."/>
            <person name="Veneault-Fourrey C."/>
            <person name="LaButti K."/>
            <person name="Lindquist E.A."/>
            <person name="Lipzen A."/>
            <person name="Lundell T."/>
            <person name="Morin E."/>
            <person name="Murat C."/>
            <person name="Riley R."/>
            <person name="Ohm R."/>
            <person name="Sun H."/>
            <person name="Tunlid A."/>
            <person name="Henrissat B."/>
            <person name="Grigoriev I.V."/>
            <person name="Hibbett D.S."/>
            <person name="Martin F."/>
        </authorList>
    </citation>
    <scope>NUCLEOTIDE SEQUENCE [LARGE SCALE GENOMIC DNA]</scope>
    <source>
        <strain evidence="2 3">Koide BX008</strain>
    </source>
</reference>
<proteinExistence type="predicted"/>
<dbReference type="InParanoid" id="A0A0C2SCE8"/>
<evidence type="ECO:0000313" key="2">
    <source>
        <dbReference type="EMBL" id="KIL60595.1"/>
    </source>
</evidence>
<accession>A0A0C2SCE8</accession>